<evidence type="ECO:0000313" key="3">
    <source>
        <dbReference type="EMBL" id="ABJ70659.1"/>
    </source>
</evidence>
<proteinExistence type="predicted"/>
<reference evidence="3 4" key="1">
    <citation type="journal article" date="2006" name="Proc. Natl. Acad. Sci. U.S.A.">
        <title>Comparative genomics of the lactic acid bacteria.</title>
        <authorList>
            <person name="Makarova K."/>
            <person name="Slesarev A."/>
            <person name="Wolf Y."/>
            <person name="Sorokin A."/>
            <person name="Mirkin B."/>
            <person name="Koonin E."/>
            <person name="Pavlov A."/>
            <person name="Pavlova N."/>
            <person name="Karamychev V."/>
            <person name="Polouchine N."/>
            <person name="Shakhova V."/>
            <person name="Grigoriev I."/>
            <person name="Lou Y."/>
            <person name="Rohksar D."/>
            <person name="Lucas S."/>
            <person name="Huang K."/>
            <person name="Goodstein D.M."/>
            <person name="Hawkins T."/>
            <person name="Plengvidhya V."/>
            <person name="Welker D."/>
            <person name="Hughes J."/>
            <person name="Goh Y."/>
            <person name="Benson A."/>
            <person name="Baldwin K."/>
            <person name="Lee J.H."/>
            <person name="Diaz-Muniz I."/>
            <person name="Dosti B."/>
            <person name="Smeianov V."/>
            <person name="Wechter W."/>
            <person name="Barabote R."/>
            <person name="Lorca G."/>
            <person name="Altermann E."/>
            <person name="Barrangou R."/>
            <person name="Ganesan B."/>
            <person name="Xie Y."/>
            <person name="Rawsthorne H."/>
            <person name="Tamir D."/>
            <person name="Parker C."/>
            <person name="Breidt F."/>
            <person name="Broadbent J."/>
            <person name="Hutkins R."/>
            <person name="O'Sullivan D."/>
            <person name="Steele J."/>
            <person name="Unlu G."/>
            <person name="Saier M."/>
            <person name="Klaenhammer T."/>
            <person name="Richardson P."/>
            <person name="Kozyavkin S."/>
            <person name="Weimer B."/>
            <person name="Mills D."/>
        </authorList>
    </citation>
    <scope>NUCLEOTIDE SEQUENCE [LARGE SCALE GENOMIC DNA]</scope>
    <source>
        <strain evidence="4">ATCC 334 / BCRC 17002 / CCUG 31169 / CIP 107868 / KCTC 3260 / NRRL B-441</strain>
    </source>
</reference>
<dbReference type="PANTHER" id="PTHR23159">
    <property type="entry name" value="CENTROSOMAL PROTEIN 2"/>
    <property type="match status" value="1"/>
</dbReference>
<dbReference type="PaxDb" id="321967-LSEI_1901"/>
<feature type="coiled-coil region" evidence="1">
    <location>
        <begin position="213"/>
        <end position="336"/>
    </location>
</feature>
<gene>
    <name evidence="3" type="ordered locus">LSEI_1901</name>
</gene>
<dbReference type="AlphaFoldDB" id="Q037G3"/>
<feature type="coiled-coil region" evidence="1">
    <location>
        <begin position="361"/>
        <end position="487"/>
    </location>
</feature>
<dbReference type="InterPro" id="IPR018392">
    <property type="entry name" value="LysM"/>
</dbReference>
<organism evidence="3 4">
    <name type="scientific">Lacticaseibacillus paracasei (strain ATCC 334 / BCRC 17002 / CCUG 31169 / CIP 107868 / KCTC 3260 / NRRL B-441)</name>
    <name type="common">Lactobacillus paracasei</name>
    <dbReference type="NCBI Taxonomy" id="321967"/>
    <lineage>
        <taxon>Bacteria</taxon>
        <taxon>Bacillati</taxon>
        <taxon>Bacillota</taxon>
        <taxon>Bacilli</taxon>
        <taxon>Lactobacillales</taxon>
        <taxon>Lactobacillaceae</taxon>
        <taxon>Lacticaseibacillus</taxon>
    </lineage>
</organism>
<protein>
    <recommendedName>
        <fullName evidence="2">LysM domain-containing protein</fullName>
    </recommendedName>
</protein>
<dbReference type="PATRIC" id="fig|321967.11.peg.1875"/>
<dbReference type="Pfam" id="PF01476">
    <property type="entry name" value="LysM"/>
    <property type="match status" value="1"/>
</dbReference>
<dbReference type="Gene3D" id="1.10.287.1490">
    <property type="match status" value="1"/>
</dbReference>
<dbReference type="Proteomes" id="UP000001651">
    <property type="component" value="Chromosome"/>
</dbReference>
<dbReference type="HOGENOM" id="CLU_270839_0_0_9"/>
<evidence type="ECO:0000313" key="4">
    <source>
        <dbReference type="Proteomes" id="UP000001651"/>
    </source>
</evidence>
<sequence>MRAMRRQLWSVLTDKEHKVTLVHSKHHGWLAIGLTAFALGTAGISLATSGQVVHASDQPATSQQSQTNNGRVWTLRPVSQIEAQIKASNSTVYDIQWGDTLSTISEALNHTGFTTSVDRLAAINRIANVNLIYAGAKLSLQGSGDNATVTTQNAAGTNQTFNLNPAKPAISTPAQQAEVKYTTIGGSGSGSGQQGITSGAGIDQIAKDNDAAIKAAAAAKAKAEAEKAAAEKAEVEAEAKLTALLNTENAQTLTDLQAKRTAAQAAADAAKTKVDAAQAKLPAAQTAVAQAQATFDTANAAVNAKQAAVDQASAQVKTLSAQMTDLQNQLNTLTEQTKDNPDSQATITTVKAQLAVAQGKLTSYEGQLADATAALAEAKQAANQAVQNLNTANQALISVDNEAKAAQNDFVQAQTTLKALPTSVASQNSQVAQAVKAQLADLNTKINQLDQKIKTLDTQIATWQDQLTTAQTNVEAAKANITTAETQASKVDTTDHQQTLPAVQQTVADAEKTIPTIHVPQDTEKQVTINKDENGQVLIDLTGYKLLTAGTPVKTVETLANGDTITTYTTTNIYHKIAHQVVNKTVNVDEAGNILTSTDGYTKVSSSDKSVDTTDPKTGDITTTVTTTVVWKKTETPTHVTVNKTVNVDEAGNVLTSTDGYTQVSSSKKSVDTTDPTTGNITTTITTTVVWKKTETPTHVTVNKTVNVDESGNVLTSTDGYTQVSSSKKSVDTTDPTTGNITTTITTTVVWKKTETPTHVTVNKTVNVDESGNVLTSTDGYTQVSSSKKSVDTTDPTTGNITTTITTTVVWKKNETPAPTHTYDLKTVNEDKSGHVLTNTDGYSIVSSSKESVDATDPKTGNITTTVTTTVVWEKTPQRLIKNQTVNLDESGKVLTNTNGYNQDSSSVKTTDVTDPVTGDVTTTFTTTIIWKKDTTGVTITNKTVNVDENDKVLTSTDGYYFIGNTTVTNFGLDGNGNVVSKVVTTTNKYYKTQAKTVYKEVDVDEGGYTLTDKTGYVKVSSTPTSTTAIEGYGDTVTTVTTTNIWRNVEAAGTIIGAIKSVNDATTKLIEKQIQTNDQKVSIEQAEAYTDADLTLAVAKKFNVLVNGEQARTGRTQTVLTSDPKAYKMEAPRAVEVMYKFSHTRPVNPPATGSQNVTYQKGEVYMNRSTENISTSSLWKKDVDGSADKLSTLIANAMFQQYIVDERPENNHGVTGGHYENIINSGFKNIVIGVYVVDQGDYYAASTAVATGNDGTYNGN</sequence>
<accession>Q037G3</accession>
<name>Q037G3_LACP3</name>
<feature type="domain" description="LysM" evidence="2">
    <location>
        <begin position="91"/>
        <end position="140"/>
    </location>
</feature>
<keyword evidence="4" id="KW-1185">Reference proteome</keyword>
<dbReference type="Gene3D" id="1.10.287.620">
    <property type="entry name" value="Helix Hairpins"/>
    <property type="match status" value="1"/>
</dbReference>
<dbReference type="Gene3D" id="3.10.350.10">
    <property type="entry name" value="LysM domain"/>
    <property type="match status" value="1"/>
</dbReference>
<dbReference type="STRING" id="321967.LSEI_1901"/>
<keyword evidence="1" id="KW-0175">Coiled coil</keyword>
<dbReference type="KEGG" id="lca:LSEI_1901"/>
<dbReference type="PROSITE" id="PS51782">
    <property type="entry name" value="LYSM"/>
    <property type="match status" value="1"/>
</dbReference>
<evidence type="ECO:0000259" key="2">
    <source>
        <dbReference type="PROSITE" id="PS51782"/>
    </source>
</evidence>
<dbReference type="PANTHER" id="PTHR23159:SF66">
    <property type="entry name" value="OS04G0158400 PROTEIN"/>
    <property type="match status" value="1"/>
</dbReference>
<evidence type="ECO:0000256" key="1">
    <source>
        <dbReference type="SAM" id="Coils"/>
    </source>
</evidence>
<dbReference type="InterPro" id="IPR036779">
    <property type="entry name" value="LysM_dom_sf"/>
</dbReference>
<dbReference type="EMBL" id="CP000423">
    <property type="protein sequence ID" value="ABJ70659.1"/>
    <property type="molecule type" value="Genomic_DNA"/>
</dbReference>